<evidence type="ECO:0000256" key="3">
    <source>
        <dbReference type="PROSITE-ProRule" id="PRU00446"/>
    </source>
</evidence>
<comment type="subcellular location">
    <subcellularLocation>
        <location evidence="1">Secreted</location>
    </subcellularLocation>
</comment>
<dbReference type="EMBL" id="HACG01033665">
    <property type="protein sequence ID" value="CEK80530.1"/>
    <property type="molecule type" value="Transcribed_RNA"/>
</dbReference>
<dbReference type="PANTHER" id="PTHR23192:SF87">
    <property type="entry name" value="AMASSIN-3"/>
    <property type="match status" value="1"/>
</dbReference>
<accession>A0A0B7AKT6</accession>
<evidence type="ECO:0000256" key="1">
    <source>
        <dbReference type="ARBA" id="ARBA00004613"/>
    </source>
</evidence>
<protein>
    <recommendedName>
        <fullName evidence="6">Olfactomedin-like domain-containing protein</fullName>
    </recommendedName>
</protein>
<feature type="chain" id="PRO_5002127602" description="Olfactomedin-like domain-containing protein" evidence="5">
    <location>
        <begin position="19"/>
        <end position="556"/>
    </location>
</feature>
<keyword evidence="2" id="KW-0964">Secreted</keyword>
<feature type="disulfide bond" evidence="3">
    <location>
        <begin position="283"/>
        <end position="465"/>
    </location>
</feature>
<gene>
    <name evidence="7" type="primary">ORF121398</name>
</gene>
<evidence type="ECO:0000313" key="7">
    <source>
        <dbReference type="EMBL" id="CEK80530.1"/>
    </source>
</evidence>
<evidence type="ECO:0000259" key="6">
    <source>
        <dbReference type="PROSITE" id="PS51132"/>
    </source>
</evidence>
<proteinExistence type="predicted"/>
<feature type="domain" description="Olfactomedin-like" evidence="6">
    <location>
        <begin position="282"/>
        <end position="554"/>
    </location>
</feature>
<sequence>MPTTAFVILIVHVTLVCMQNTSPKTTSEPCEYDLDLTKNTVKITCQGSPSVVNVYADKALVQADENIKNSFVENTNTRPISGSSGSESLNIETTGSRPHPERPSSSRPGFLNTGDPLAFQKDRQEMAFKYAGSFADVVGNASMKLDKAKQSLSTYTDSIKNITVKLTEGDLLLRSDMEKLKRTSNSATDLKGGIIAAMTNQYNFMRSALLARNYELEKLVMSLNVLVDVTADGLQSALMAHRMAMEEVAQVNMTLLAVKRMVSKELMKLDPTHKDKGSNNEHCPKEISAIGSGSYKLVTWSTGAYMVQSVHPSEFRSVYITEGTGPVDQLMEYHAPVDVEPDLVARYFILPFSCSGTGHVVYRRHFYCHKHDSNLIVKYHLKKMDLIAEVALPGAMFGNTAPYSSGENTDIDLAVDELGLWAIYATKDSAGNMVISQIDHKKMEIQRTWRTSYAKKQIGNAFMICGVLYAVNSHKDTPTYIRYIYNTDTNKEQTLEKGEIAFLNSALLGMSDMAPMTVENKSSNTVMLSYDYRTSSLYSWNNKRIEVFPLYFRKKN</sequence>
<dbReference type="InterPro" id="IPR003112">
    <property type="entry name" value="Olfac-like_dom"/>
</dbReference>
<evidence type="ECO:0000256" key="2">
    <source>
        <dbReference type="ARBA" id="ARBA00022525"/>
    </source>
</evidence>
<dbReference type="GO" id="GO:0005615">
    <property type="term" value="C:extracellular space"/>
    <property type="evidence" value="ECO:0007669"/>
    <property type="project" value="TreeGrafter"/>
</dbReference>
<evidence type="ECO:0000256" key="5">
    <source>
        <dbReference type="SAM" id="SignalP"/>
    </source>
</evidence>
<dbReference type="InterPro" id="IPR050605">
    <property type="entry name" value="Olfactomedin-like_domain"/>
</dbReference>
<keyword evidence="3" id="KW-1015">Disulfide bond</keyword>
<dbReference type="GO" id="GO:0007165">
    <property type="term" value="P:signal transduction"/>
    <property type="evidence" value="ECO:0007669"/>
    <property type="project" value="TreeGrafter"/>
</dbReference>
<organism evidence="7">
    <name type="scientific">Arion vulgaris</name>
    <dbReference type="NCBI Taxonomy" id="1028688"/>
    <lineage>
        <taxon>Eukaryota</taxon>
        <taxon>Metazoa</taxon>
        <taxon>Spiralia</taxon>
        <taxon>Lophotrochozoa</taxon>
        <taxon>Mollusca</taxon>
        <taxon>Gastropoda</taxon>
        <taxon>Heterobranchia</taxon>
        <taxon>Euthyneura</taxon>
        <taxon>Panpulmonata</taxon>
        <taxon>Eupulmonata</taxon>
        <taxon>Stylommatophora</taxon>
        <taxon>Helicina</taxon>
        <taxon>Arionoidea</taxon>
        <taxon>Arionidae</taxon>
        <taxon>Arion</taxon>
    </lineage>
</organism>
<dbReference type="AlphaFoldDB" id="A0A0B7AKT6"/>
<name>A0A0B7AKT6_9EUPU</name>
<dbReference type="Pfam" id="PF02191">
    <property type="entry name" value="OLF"/>
    <property type="match status" value="1"/>
</dbReference>
<dbReference type="PANTHER" id="PTHR23192">
    <property type="entry name" value="OLFACTOMEDIN-RELATED"/>
    <property type="match status" value="1"/>
</dbReference>
<reference evidence="7" key="1">
    <citation type="submission" date="2014-12" db="EMBL/GenBank/DDBJ databases">
        <title>Insight into the proteome of Arion vulgaris.</title>
        <authorList>
            <person name="Aradska J."/>
            <person name="Bulat T."/>
            <person name="Smidak R."/>
            <person name="Sarate P."/>
            <person name="Gangsoo J."/>
            <person name="Sialana F."/>
            <person name="Bilban M."/>
            <person name="Lubec G."/>
        </authorList>
    </citation>
    <scope>NUCLEOTIDE SEQUENCE</scope>
    <source>
        <tissue evidence="7">Skin</tissue>
    </source>
</reference>
<dbReference type="SMART" id="SM00284">
    <property type="entry name" value="OLF"/>
    <property type="match status" value="1"/>
</dbReference>
<dbReference type="PROSITE" id="PS51132">
    <property type="entry name" value="OLF"/>
    <property type="match status" value="1"/>
</dbReference>
<keyword evidence="5" id="KW-0732">Signal</keyword>
<feature type="signal peptide" evidence="5">
    <location>
        <begin position="1"/>
        <end position="18"/>
    </location>
</feature>
<feature type="compositionally biased region" description="Polar residues" evidence="4">
    <location>
        <begin position="72"/>
        <end position="95"/>
    </location>
</feature>
<evidence type="ECO:0000256" key="4">
    <source>
        <dbReference type="SAM" id="MobiDB-lite"/>
    </source>
</evidence>
<feature type="region of interest" description="Disordered" evidence="4">
    <location>
        <begin position="72"/>
        <end position="116"/>
    </location>
</feature>